<keyword evidence="2" id="KW-0121">Carboxypeptidase</keyword>
<keyword evidence="2" id="KW-0378">Hydrolase</keyword>
<dbReference type="Proteomes" id="UP000215694">
    <property type="component" value="Unassembled WGS sequence"/>
</dbReference>
<dbReference type="GO" id="GO:0004180">
    <property type="term" value="F:carboxypeptidase activity"/>
    <property type="evidence" value="ECO:0007669"/>
    <property type="project" value="UniProtKB-KW"/>
</dbReference>
<evidence type="ECO:0000313" key="3">
    <source>
        <dbReference type="Proteomes" id="UP000215694"/>
    </source>
</evidence>
<dbReference type="PANTHER" id="PTHR34385">
    <property type="entry name" value="D-ALANYL-D-ALANINE CARBOXYPEPTIDASE"/>
    <property type="match status" value="1"/>
</dbReference>
<organism evidence="2 3">
    <name type="scientific">Romboutsia weinsteinii</name>
    <dbReference type="NCBI Taxonomy" id="2020949"/>
    <lineage>
        <taxon>Bacteria</taxon>
        <taxon>Bacillati</taxon>
        <taxon>Bacillota</taxon>
        <taxon>Clostridia</taxon>
        <taxon>Peptostreptococcales</taxon>
        <taxon>Peptostreptococcaceae</taxon>
        <taxon>Romboutsia</taxon>
    </lineage>
</organism>
<dbReference type="CDD" id="cd14852">
    <property type="entry name" value="LD-carboxypeptidase"/>
    <property type="match status" value="1"/>
</dbReference>
<evidence type="ECO:0000313" key="2">
    <source>
        <dbReference type="EMBL" id="RDY27720.1"/>
    </source>
</evidence>
<proteinExistence type="predicted"/>
<dbReference type="EMBL" id="NOJY02000011">
    <property type="protein sequence ID" value="RDY27720.1"/>
    <property type="molecule type" value="Genomic_DNA"/>
</dbReference>
<dbReference type="InterPro" id="IPR052179">
    <property type="entry name" value="DD-CPase-like"/>
</dbReference>
<gene>
    <name evidence="2" type="ORF">CHL78_008340</name>
</gene>
<accession>A0A371J4K9</accession>
<dbReference type="InterPro" id="IPR003709">
    <property type="entry name" value="VanY-like_core_dom"/>
</dbReference>
<name>A0A371J4K9_9FIRM</name>
<protein>
    <submittedName>
        <fullName evidence="2">D-alanyl-D-alanine carboxypeptidase family protein</fullName>
    </submittedName>
</protein>
<dbReference type="Gene3D" id="3.30.1380.10">
    <property type="match status" value="1"/>
</dbReference>
<dbReference type="PANTHER" id="PTHR34385:SF1">
    <property type="entry name" value="PEPTIDOGLYCAN L-ALANYL-D-GLUTAMATE ENDOPEPTIDASE CWLK"/>
    <property type="match status" value="1"/>
</dbReference>
<keyword evidence="3" id="KW-1185">Reference proteome</keyword>
<keyword evidence="2" id="KW-0645">Protease</keyword>
<feature type="domain" description="D-alanyl-D-alanine carboxypeptidase-like core" evidence="1">
    <location>
        <begin position="88"/>
        <end position="212"/>
    </location>
</feature>
<dbReference type="GO" id="GO:0006508">
    <property type="term" value="P:proteolysis"/>
    <property type="evidence" value="ECO:0007669"/>
    <property type="project" value="InterPro"/>
</dbReference>
<dbReference type="RefSeq" id="WP_094367034.1">
    <property type="nucleotide sequence ID" value="NZ_NOJY02000011.1"/>
</dbReference>
<comment type="caution">
    <text evidence="2">The sequence shown here is derived from an EMBL/GenBank/DDBJ whole genome shotgun (WGS) entry which is preliminary data.</text>
</comment>
<dbReference type="InterPro" id="IPR009045">
    <property type="entry name" value="Zn_M74/Hedgehog-like"/>
</dbReference>
<dbReference type="InterPro" id="IPR058193">
    <property type="entry name" value="VanY/YodJ_core_dom"/>
</dbReference>
<dbReference type="SUPFAM" id="SSF55166">
    <property type="entry name" value="Hedgehog/DD-peptidase"/>
    <property type="match status" value="1"/>
</dbReference>
<dbReference type="AlphaFoldDB" id="A0A371J4K9"/>
<evidence type="ECO:0000259" key="1">
    <source>
        <dbReference type="Pfam" id="PF02557"/>
    </source>
</evidence>
<sequence>MKLKKLFISIMTPMNTANFTQEAVVVNKNIYYKKLKTKNYIKKNYSNIGLEENLILVNKDNSLDREYIPSNLKVPNISFVKDSTDDERYMESMAADAIEELFLVARNEGIEFLATSAYRSYEEQLAIYTRRVEAKGKEEADKYVAHPGKSEHQTGLSIDVTNRKRRFVKTCKEAIWLANNAHRFGFILRYPEGKEYITGISYEPWHVRYVGKEVARNIFNKGITLEEYIKNKIMIEA</sequence>
<reference evidence="2 3" key="1">
    <citation type="journal article" date="2017" name="Genome Announc.">
        <title>Draft Genome Sequence of Romboutsia weinsteinii sp. nov. Strain CCRI-19649(T) Isolated from Surface Water.</title>
        <authorList>
            <person name="Maheux A.F."/>
            <person name="Boudreau D.K."/>
            <person name="Berube E."/>
            <person name="Boissinot M."/>
            <person name="Cantin P."/>
            <person name="Raymond F."/>
            <person name="Corbeil J."/>
            <person name="Omar R.F."/>
            <person name="Bergeron M.G."/>
        </authorList>
    </citation>
    <scope>NUCLEOTIDE SEQUENCE [LARGE SCALE GENOMIC DNA]</scope>
    <source>
        <strain evidence="2 3">CCRI-19649</strain>
    </source>
</reference>
<dbReference type="Pfam" id="PF02557">
    <property type="entry name" value="VanY"/>
    <property type="match status" value="1"/>
</dbReference>
<dbReference type="OrthoDB" id="9792074at2"/>